<reference evidence="9 10" key="1">
    <citation type="submission" date="2018-12" db="EMBL/GenBank/DDBJ databases">
        <title>The whole draft genome of Aquabacterium sp. SJQ9.</title>
        <authorList>
            <person name="Sun L."/>
            <person name="Gao X."/>
            <person name="Chen W."/>
            <person name="Huang K."/>
        </authorList>
    </citation>
    <scope>NUCLEOTIDE SEQUENCE [LARGE SCALE GENOMIC DNA]</scope>
    <source>
        <strain evidence="9 10">SJQ9</strain>
    </source>
</reference>
<evidence type="ECO:0000256" key="7">
    <source>
        <dbReference type="HAMAP-Rule" id="MF_00061"/>
    </source>
</evidence>
<dbReference type="PANTHER" id="PTHR43527">
    <property type="entry name" value="4-DIPHOSPHOCYTIDYL-2-C-METHYL-D-ERYTHRITOL KINASE, CHLOROPLASTIC"/>
    <property type="match status" value="1"/>
</dbReference>
<keyword evidence="2 7" id="KW-0808">Transferase</keyword>
<comment type="catalytic activity">
    <reaction evidence="7">
        <text>4-CDP-2-C-methyl-D-erythritol + ATP = 4-CDP-2-C-methyl-D-erythritol 2-phosphate + ADP + H(+)</text>
        <dbReference type="Rhea" id="RHEA:18437"/>
        <dbReference type="ChEBI" id="CHEBI:15378"/>
        <dbReference type="ChEBI" id="CHEBI:30616"/>
        <dbReference type="ChEBI" id="CHEBI:57823"/>
        <dbReference type="ChEBI" id="CHEBI:57919"/>
        <dbReference type="ChEBI" id="CHEBI:456216"/>
        <dbReference type="EC" id="2.7.1.148"/>
    </reaction>
</comment>
<evidence type="ECO:0000256" key="3">
    <source>
        <dbReference type="ARBA" id="ARBA00022741"/>
    </source>
</evidence>
<dbReference type="OrthoDB" id="9809438at2"/>
<dbReference type="GO" id="GO:0005524">
    <property type="term" value="F:ATP binding"/>
    <property type="evidence" value="ECO:0007669"/>
    <property type="project" value="UniProtKB-UniRule"/>
</dbReference>
<dbReference type="Proteomes" id="UP000269265">
    <property type="component" value="Unassembled WGS sequence"/>
</dbReference>
<dbReference type="InterPro" id="IPR006204">
    <property type="entry name" value="GHMP_kinase_N_dom"/>
</dbReference>
<dbReference type="NCBIfam" id="TIGR00154">
    <property type="entry name" value="ispE"/>
    <property type="match status" value="1"/>
</dbReference>
<dbReference type="GO" id="GO:0050515">
    <property type="term" value="F:4-(cytidine 5'-diphospho)-2-C-methyl-D-erythritol kinase activity"/>
    <property type="evidence" value="ECO:0007669"/>
    <property type="project" value="UniProtKB-UniRule"/>
</dbReference>
<dbReference type="PANTHER" id="PTHR43527:SF2">
    <property type="entry name" value="4-DIPHOSPHOCYTIDYL-2-C-METHYL-D-ERYTHRITOL KINASE, CHLOROPLASTIC"/>
    <property type="match status" value="1"/>
</dbReference>
<evidence type="ECO:0000256" key="5">
    <source>
        <dbReference type="ARBA" id="ARBA00022840"/>
    </source>
</evidence>
<dbReference type="PIRSF" id="PIRSF010376">
    <property type="entry name" value="IspE"/>
    <property type="match status" value="1"/>
</dbReference>
<comment type="function">
    <text evidence="7">Catalyzes the phosphorylation of the position 2 hydroxy group of 4-diphosphocytidyl-2C-methyl-D-erythritol.</text>
</comment>
<dbReference type="HAMAP" id="MF_00061">
    <property type="entry name" value="IspE"/>
    <property type="match status" value="1"/>
</dbReference>
<feature type="binding site" evidence="7">
    <location>
        <begin position="94"/>
        <end position="104"/>
    </location>
    <ligand>
        <name>ATP</name>
        <dbReference type="ChEBI" id="CHEBI:30616"/>
    </ligand>
</feature>
<evidence type="ECO:0000259" key="8">
    <source>
        <dbReference type="Pfam" id="PF00288"/>
    </source>
</evidence>
<evidence type="ECO:0000256" key="6">
    <source>
        <dbReference type="ARBA" id="ARBA00023229"/>
    </source>
</evidence>
<evidence type="ECO:0000313" key="9">
    <source>
        <dbReference type="EMBL" id="RRS00968.1"/>
    </source>
</evidence>
<dbReference type="GO" id="GO:0019288">
    <property type="term" value="P:isopentenyl diphosphate biosynthetic process, methylerythritol 4-phosphate pathway"/>
    <property type="evidence" value="ECO:0007669"/>
    <property type="project" value="UniProtKB-UniRule"/>
</dbReference>
<proteinExistence type="inferred from homology"/>
<evidence type="ECO:0000313" key="10">
    <source>
        <dbReference type="Proteomes" id="UP000269265"/>
    </source>
</evidence>
<dbReference type="InterPro" id="IPR004424">
    <property type="entry name" value="IspE"/>
</dbReference>
<feature type="domain" description="GHMP kinase N-terminal" evidence="8">
    <location>
        <begin position="67"/>
        <end position="143"/>
    </location>
</feature>
<accession>A0A3R8S5H7</accession>
<gene>
    <name evidence="7" type="primary">ispE</name>
    <name evidence="9" type="ORF">EIP75_22575</name>
</gene>
<dbReference type="Gene3D" id="3.30.70.890">
    <property type="entry name" value="GHMP kinase, C-terminal domain"/>
    <property type="match status" value="1"/>
</dbReference>
<keyword evidence="4 7" id="KW-0418">Kinase</keyword>
<dbReference type="EMBL" id="RSED01000031">
    <property type="protein sequence ID" value="RRS00968.1"/>
    <property type="molecule type" value="Genomic_DNA"/>
</dbReference>
<evidence type="ECO:0000256" key="2">
    <source>
        <dbReference type="ARBA" id="ARBA00022679"/>
    </source>
</evidence>
<dbReference type="AlphaFoldDB" id="A0A3R8S5H7"/>
<dbReference type="InterPro" id="IPR020568">
    <property type="entry name" value="Ribosomal_Su5_D2-typ_SF"/>
</dbReference>
<keyword evidence="6 7" id="KW-0414">Isoprene biosynthesis</keyword>
<name>A0A3R8S5H7_9BURK</name>
<dbReference type="EC" id="2.7.1.148" evidence="7"/>
<evidence type="ECO:0000256" key="4">
    <source>
        <dbReference type="ARBA" id="ARBA00022777"/>
    </source>
</evidence>
<dbReference type="RefSeq" id="WP_125245462.1">
    <property type="nucleotide sequence ID" value="NZ_RSED01000031.1"/>
</dbReference>
<dbReference type="InterPro" id="IPR014721">
    <property type="entry name" value="Ribsml_uS5_D2-typ_fold_subgr"/>
</dbReference>
<evidence type="ECO:0000256" key="1">
    <source>
        <dbReference type="ARBA" id="ARBA00017473"/>
    </source>
</evidence>
<dbReference type="GO" id="GO:0016114">
    <property type="term" value="P:terpenoid biosynthetic process"/>
    <property type="evidence" value="ECO:0007669"/>
    <property type="project" value="UniProtKB-UniRule"/>
</dbReference>
<feature type="active site" evidence="7">
    <location>
        <position position="136"/>
    </location>
</feature>
<organism evidence="9 10">
    <name type="scientific">Aquabacterium soli</name>
    <dbReference type="NCBI Taxonomy" id="2493092"/>
    <lineage>
        <taxon>Bacteria</taxon>
        <taxon>Pseudomonadati</taxon>
        <taxon>Pseudomonadota</taxon>
        <taxon>Betaproteobacteria</taxon>
        <taxon>Burkholderiales</taxon>
        <taxon>Aquabacterium</taxon>
    </lineage>
</organism>
<dbReference type="SUPFAM" id="SSF54211">
    <property type="entry name" value="Ribosomal protein S5 domain 2-like"/>
    <property type="match status" value="1"/>
</dbReference>
<protein>
    <recommendedName>
        <fullName evidence="1 7">4-diphosphocytidyl-2-C-methyl-D-erythritol kinase</fullName>
        <shortName evidence="7">CMK</shortName>
        <ecNumber evidence="7">2.7.1.148</ecNumber>
    </recommendedName>
    <alternativeName>
        <fullName evidence="7">4-(cytidine-5'-diphospho)-2-C-methyl-D-erythritol kinase</fullName>
    </alternativeName>
</protein>
<dbReference type="SUPFAM" id="SSF55060">
    <property type="entry name" value="GHMP Kinase, C-terminal domain"/>
    <property type="match status" value="1"/>
</dbReference>
<comment type="pathway">
    <text evidence="7">Isoprenoid biosynthesis; isopentenyl diphosphate biosynthesis via DXP pathway; isopentenyl diphosphate from 1-deoxy-D-xylulose 5-phosphate: step 3/6.</text>
</comment>
<comment type="similarity">
    <text evidence="7">Belongs to the GHMP kinase family. IspE subfamily.</text>
</comment>
<comment type="caution">
    <text evidence="9">The sequence shown here is derived from an EMBL/GenBank/DDBJ whole genome shotgun (WGS) entry which is preliminary data.</text>
</comment>
<dbReference type="Pfam" id="PF00288">
    <property type="entry name" value="GHMP_kinases_N"/>
    <property type="match status" value="1"/>
</dbReference>
<keyword evidence="10" id="KW-1185">Reference proteome</keyword>
<dbReference type="UniPathway" id="UPA00056">
    <property type="reaction ID" value="UER00094"/>
</dbReference>
<keyword evidence="5 7" id="KW-0067">ATP-binding</keyword>
<dbReference type="InterPro" id="IPR036554">
    <property type="entry name" value="GHMP_kinase_C_sf"/>
</dbReference>
<sequence length="292" mass="31394">MPALSDLRAPAKLNLFLHVTGRRPDGYHLLQSAFVLIDWADTLHIETRTDGQLRRHDLGPALPPDDLCLKAARLLQAESGCTLGADIHIDKLVPWGAGMGGGSSDAATVLLALNQLWNLHWPGERLEALALRLGADVPFFIRGQHAWVEGIGEQITPITLPADTLATPLAVLKPPVTIPTVAIFNNTGLKRDTPHAIVAAFLAAPRRFGHNDLQGPATAYSDQVVQALEIMQDRFGNSRMTGSGSAVFSWVEPEFATEYAGATDTVPSFSPPDVGLADPTWAGRLCRLLPGE</sequence>
<dbReference type="Gene3D" id="3.30.230.10">
    <property type="match status" value="1"/>
</dbReference>
<keyword evidence="3 7" id="KW-0547">Nucleotide-binding</keyword>
<feature type="active site" evidence="7">
    <location>
        <position position="12"/>
    </location>
</feature>